<keyword evidence="2 4" id="KW-0479">Metal-binding</keyword>
<keyword evidence="4" id="KW-0349">Heme</keyword>
<dbReference type="InterPro" id="IPR036396">
    <property type="entry name" value="Cyt_P450_sf"/>
</dbReference>
<evidence type="ECO:0000256" key="4">
    <source>
        <dbReference type="PIRSR" id="PIRSR602403-1"/>
    </source>
</evidence>
<dbReference type="GO" id="GO:0020037">
    <property type="term" value="F:heme binding"/>
    <property type="evidence" value="ECO:0007669"/>
    <property type="project" value="InterPro"/>
</dbReference>
<dbReference type="Pfam" id="PF00067">
    <property type="entry name" value="p450"/>
    <property type="match status" value="1"/>
</dbReference>
<evidence type="ECO:0000313" key="5">
    <source>
        <dbReference type="EMBL" id="GMN57933.1"/>
    </source>
</evidence>
<keyword evidence="6" id="KW-1185">Reference proteome</keyword>
<organism evidence="5 6">
    <name type="scientific">Ficus carica</name>
    <name type="common">Common fig</name>
    <dbReference type="NCBI Taxonomy" id="3494"/>
    <lineage>
        <taxon>Eukaryota</taxon>
        <taxon>Viridiplantae</taxon>
        <taxon>Streptophyta</taxon>
        <taxon>Embryophyta</taxon>
        <taxon>Tracheophyta</taxon>
        <taxon>Spermatophyta</taxon>
        <taxon>Magnoliopsida</taxon>
        <taxon>eudicotyledons</taxon>
        <taxon>Gunneridae</taxon>
        <taxon>Pentapetalae</taxon>
        <taxon>rosids</taxon>
        <taxon>fabids</taxon>
        <taxon>Rosales</taxon>
        <taxon>Moraceae</taxon>
        <taxon>Ficeae</taxon>
        <taxon>Ficus</taxon>
    </lineage>
</organism>
<sequence>MILKNQEDADKSMTFTFQVINETVRLANIVPGIFRKALRDIQFKGYTIPAGWAVMVCPPAVHLNPAKYEYPLSFNPWRWEGVELNGATNHFIAFGGGLMFCVGTEFTRVQMAVFLHCLVTKYRWNAIGEGNIVRTRGLQFPDSFYVQMKVKD</sequence>
<evidence type="ECO:0008006" key="7">
    <source>
        <dbReference type="Google" id="ProtNLM"/>
    </source>
</evidence>
<comment type="caution">
    <text evidence="5">The sequence shown here is derived from an EMBL/GenBank/DDBJ whole genome shotgun (WGS) entry which is preliminary data.</text>
</comment>
<dbReference type="SUPFAM" id="SSF48264">
    <property type="entry name" value="Cytochrome P450"/>
    <property type="match status" value="1"/>
</dbReference>
<dbReference type="GO" id="GO:0016132">
    <property type="term" value="P:brassinosteroid biosynthetic process"/>
    <property type="evidence" value="ECO:0007669"/>
    <property type="project" value="TreeGrafter"/>
</dbReference>
<feature type="binding site" description="axial binding residue" evidence="4">
    <location>
        <position position="101"/>
    </location>
    <ligand>
        <name>heme</name>
        <dbReference type="ChEBI" id="CHEBI:30413"/>
    </ligand>
    <ligandPart>
        <name>Fe</name>
        <dbReference type="ChEBI" id="CHEBI:18248"/>
    </ligandPart>
</feature>
<comment type="cofactor">
    <cofactor evidence="4">
        <name>heme</name>
        <dbReference type="ChEBI" id="CHEBI:30413"/>
    </cofactor>
</comment>
<dbReference type="Gene3D" id="1.10.630.10">
    <property type="entry name" value="Cytochrome P450"/>
    <property type="match status" value="1"/>
</dbReference>
<dbReference type="EMBL" id="BTGU01000074">
    <property type="protein sequence ID" value="GMN57933.1"/>
    <property type="molecule type" value="Genomic_DNA"/>
</dbReference>
<dbReference type="GO" id="GO:0016705">
    <property type="term" value="F:oxidoreductase activity, acting on paired donors, with incorporation or reduction of molecular oxygen"/>
    <property type="evidence" value="ECO:0007669"/>
    <property type="project" value="InterPro"/>
</dbReference>
<dbReference type="InterPro" id="IPR002403">
    <property type="entry name" value="Cyt_P450_E_grp-IV"/>
</dbReference>
<evidence type="ECO:0000256" key="1">
    <source>
        <dbReference type="ARBA" id="ARBA00010617"/>
    </source>
</evidence>
<dbReference type="PANTHER" id="PTHR24286:SF11">
    <property type="entry name" value="CYTOCHROME P450, FAMILY 87, SUBFAMILY A, POLYPEPTIDE 2"/>
    <property type="match status" value="1"/>
</dbReference>
<dbReference type="GO" id="GO:0004497">
    <property type="term" value="F:monooxygenase activity"/>
    <property type="evidence" value="ECO:0007669"/>
    <property type="project" value="InterPro"/>
</dbReference>
<proteinExistence type="inferred from homology"/>
<dbReference type="InterPro" id="IPR001128">
    <property type="entry name" value="Cyt_P450"/>
</dbReference>
<dbReference type="GO" id="GO:0005506">
    <property type="term" value="F:iron ion binding"/>
    <property type="evidence" value="ECO:0007669"/>
    <property type="project" value="InterPro"/>
</dbReference>
<evidence type="ECO:0000313" key="6">
    <source>
        <dbReference type="Proteomes" id="UP001187192"/>
    </source>
</evidence>
<name>A0AA88IUG3_FICCA</name>
<comment type="similarity">
    <text evidence="1">Belongs to the cytochrome P450 family.</text>
</comment>
<dbReference type="PRINTS" id="PR00465">
    <property type="entry name" value="EP450IV"/>
</dbReference>
<evidence type="ECO:0000256" key="3">
    <source>
        <dbReference type="ARBA" id="ARBA00023004"/>
    </source>
</evidence>
<reference evidence="5" key="1">
    <citation type="submission" date="2023-07" db="EMBL/GenBank/DDBJ databases">
        <title>draft genome sequence of fig (Ficus carica).</title>
        <authorList>
            <person name="Takahashi T."/>
            <person name="Nishimura K."/>
        </authorList>
    </citation>
    <scope>NUCLEOTIDE SEQUENCE</scope>
</reference>
<dbReference type="PANTHER" id="PTHR24286">
    <property type="entry name" value="CYTOCHROME P450 26"/>
    <property type="match status" value="1"/>
</dbReference>
<evidence type="ECO:0000256" key="2">
    <source>
        <dbReference type="ARBA" id="ARBA00022723"/>
    </source>
</evidence>
<dbReference type="GO" id="GO:0010268">
    <property type="term" value="P:brassinosteroid homeostasis"/>
    <property type="evidence" value="ECO:0007669"/>
    <property type="project" value="TreeGrafter"/>
</dbReference>
<dbReference type="Proteomes" id="UP001187192">
    <property type="component" value="Unassembled WGS sequence"/>
</dbReference>
<keyword evidence="3 4" id="KW-0408">Iron</keyword>
<accession>A0AA88IUG3</accession>
<dbReference type="AlphaFoldDB" id="A0AA88IUG3"/>
<dbReference type="GO" id="GO:0016125">
    <property type="term" value="P:sterol metabolic process"/>
    <property type="evidence" value="ECO:0007669"/>
    <property type="project" value="TreeGrafter"/>
</dbReference>
<protein>
    <recommendedName>
        <fullName evidence="7">Cytochrome P450</fullName>
    </recommendedName>
</protein>
<gene>
    <name evidence="5" type="ORF">TIFTF001_027045</name>
</gene>